<name>A0A0F9J055_9ZZZZ</name>
<keyword evidence="1" id="KW-1133">Transmembrane helix</keyword>
<feature type="transmembrane region" description="Helical" evidence="1">
    <location>
        <begin position="73"/>
        <end position="91"/>
    </location>
</feature>
<feature type="transmembrane region" description="Helical" evidence="1">
    <location>
        <begin position="6"/>
        <end position="25"/>
    </location>
</feature>
<keyword evidence="1" id="KW-0472">Membrane</keyword>
<evidence type="ECO:0000256" key="1">
    <source>
        <dbReference type="SAM" id="Phobius"/>
    </source>
</evidence>
<dbReference type="EMBL" id="LAZR01017716">
    <property type="protein sequence ID" value="KKL99265.1"/>
    <property type="molecule type" value="Genomic_DNA"/>
</dbReference>
<sequence length="129" mass="15405">MNYFQGIFVCAVTALIVTLLGQIPYQFNDKNKLRELNKEKKKIKGILKKDNVINNDELYEKNQKQLIRANWEVSRRIMFPLIIQMAIIFYALNRLRILNPMFLWLVWYIGFAMLFSRMWKKVFVLLVGG</sequence>
<reference evidence="2" key="1">
    <citation type="journal article" date="2015" name="Nature">
        <title>Complex archaea that bridge the gap between prokaryotes and eukaryotes.</title>
        <authorList>
            <person name="Spang A."/>
            <person name="Saw J.H."/>
            <person name="Jorgensen S.L."/>
            <person name="Zaremba-Niedzwiedzka K."/>
            <person name="Martijn J."/>
            <person name="Lind A.E."/>
            <person name="van Eijk R."/>
            <person name="Schleper C."/>
            <person name="Guy L."/>
            <person name="Ettema T.J."/>
        </authorList>
    </citation>
    <scope>NUCLEOTIDE SEQUENCE</scope>
</reference>
<protein>
    <submittedName>
        <fullName evidence="2">Uncharacterized protein</fullName>
    </submittedName>
</protein>
<gene>
    <name evidence="2" type="ORF">LCGC14_1816090</name>
</gene>
<feature type="transmembrane region" description="Helical" evidence="1">
    <location>
        <begin position="97"/>
        <end position="115"/>
    </location>
</feature>
<accession>A0A0F9J055</accession>
<keyword evidence="1" id="KW-0812">Transmembrane</keyword>
<comment type="caution">
    <text evidence="2">The sequence shown here is derived from an EMBL/GenBank/DDBJ whole genome shotgun (WGS) entry which is preliminary data.</text>
</comment>
<dbReference type="AlphaFoldDB" id="A0A0F9J055"/>
<proteinExistence type="predicted"/>
<organism evidence="2">
    <name type="scientific">marine sediment metagenome</name>
    <dbReference type="NCBI Taxonomy" id="412755"/>
    <lineage>
        <taxon>unclassified sequences</taxon>
        <taxon>metagenomes</taxon>
        <taxon>ecological metagenomes</taxon>
    </lineage>
</organism>
<evidence type="ECO:0000313" key="2">
    <source>
        <dbReference type="EMBL" id="KKL99265.1"/>
    </source>
</evidence>